<dbReference type="Proteomes" id="UP000821865">
    <property type="component" value="Chromosome 9"/>
</dbReference>
<sequence>MVQPSVGLHTPGILNKSLVPISGLQQLALAYILSEYQTYVPVYTDGSASPKASTAAVAILAQQMTRGFILDHNSTSTAAELVAIREAIRRICGERPQEWCILTDSNPAQQIFGFRPHTAYQALQFTELLSCAQKKIKIHYRIVFQWIPGHCGLNGNEMADAEAKRALSDDPRTVVPFSRPDITCLLSELMKGATRRYWGPARRSSRPP</sequence>
<evidence type="ECO:0000313" key="2">
    <source>
        <dbReference type="Proteomes" id="UP000821865"/>
    </source>
</evidence>
<name>A0ACB8C3J1_DERSI</name>
<protein>
    <submittedName>
        <fullName evidence="1">Uncharacterized protein</fullName>
    </submittedName>
</protein>
<evidence type="ECO:0000313" key="1">
    <source>
        <dbReference type="EMBL" id="KAH7933380.1"/>
    </source>
</evidence>
<comment type="caution">
    <text evidence="1">The sequence shown here is derived from an EMBL/GenBank/DDBJ whole genome shotgun (WGS) entry which is preliminary data.</text>
</comment>
<proteinExistence type="predicted"/>
<organism evidence="1 2">
    <name type="scientific">Dermacentor silvarum</name>
    <name type="common">Tick</name>
    <dbReference type="NCBI Taxonomy" id="543639"/>
    <lineage>
        <taxon>Eukaryota</taxon>
        <taxon>Metazoa</taxon>
        <taxon>Ecdysozoa</taxon>
        <taxon>Arthropoda</taxon>
        <taxon>Chelicerata</taxon>
        <taxon>Arachnida</taxon>
        <taxon>Acari</taxon>
        <taxon>Parasitiformes</taxon>
        <taxon>Ixodida</taxon>
        <taxon>Ixodoidea</taxon>
        <taxon>Ixodidae</taxon>
        <taxon>Rhipicephalinae</taxon>
        <taxon>Dermacentor</taxon>
    </lineage>
</organism>
<dbReference type="EMBL" id="CM023478">
    <property type="protein sequence ID" value="KAH7933380.1"/>
    <property type="molecule type" value="Genomic_DNA"/>
</dbReference>
<reference evidence="1" key="1">
    <citation type="submission" date="2020-05" db="EMBL/GenBank/DDBJ databases">
        <title>Large-scale comparative analyses of tick genomes elucidate their genetic diversity and vector capacities.</title>
        <authorList>
            <person name="Jia N."/>
            <person name="Wang J."/>
            <person name="Shi W."/>
            <person name="Du L."/>
            <person name="Sun Y."/>
            <person name="Zhan W."/>
            <person name="Jiang J."/>
            <person name="Wang Q."/>
            <person name="Zhang B."/>
            <person name="Ji P."/>
            <person name="Sakyi L.B."/>
            <person name="Cui X."/>
            <person name="Yuan T."/>
            <person name="Jiang B."/>
            <person name="Yang W."/>
            <person name="Lam T.T.-Y."/>
            <person name="Chang Q."/>
            <person name="Ding S."/>
            <person name="Wang X."/>
            <person name="Zhu J."/>
            <person name="Ruan X."/>
            <person name="Zhao L."/>
            <person name="Wei J."/>
            <person name="Que T."/>
            <person name="Du C."/>
            <person name="Cheng J."/>
            <person name="Dai P."/>
            <person name="Han X."/>
            <person name="Huang E."/>
            <person name="Gao Y."/>
            <person name="Liu J."/>
            <person name="Shao H."/>
            <person name="Ye R."/>
            <person name="Li L."/>
            <person name="Wei W."/>
            <person name="Wang X."/>
            <person name="Wang C."/>
            <person name="Yang T."/>
            <person name="Huo Q."/>
            <person name="Li W."/>
            <person name="Guo W."/>
            <person name="Chen H."/>
            <person name="Zhou L."/>
            <person name="Ni X."/>
            <person name="Tian J."/>
            <person name="Zhou Y."/>
            <person name="Sheng Y."/>
            <person name="Liu T."/>
            <person name="Pan Y."/>
            <person name="Xia L."/>
            <person name="Li J."/>
            <person name="Zhao F."/>
            <person name="Cao W."/>
        </authorList>
    </citation>
    <scope>NUCLEOTIDE SEQUENCE</scope>
    <source>
        <strain evidence="1">Dsil-2018</strain>
    </source>
</reference>
<accession>A0ACB8C3J1</accession>
<gene>
    <name evidence="1" type="ORF">HPB49_012042</name>
</gene>
<keyword evidence="2" id="KW-1185">Reference proteome</keyword>